<dbReference type="Proteomes" id="UP000005336">
    <property type="component" value="Unassembled WGS sequence"/>
</dbReference>
<dbReference type="PANTHER" id="PTHR21716:SF64">
    <property type="entry name" value="AI-2 TRANSPORT PROTEIN TQSA"/>
    <property type="match status" value="1"/>
</dbReference>
<keyword evidence="4 6" id="KW-1133">Transmembrane helix</keyword>
<feature type="transmembrane region" description="Helical" evidence="6">
    <location>
        <begin position="288"/>
        <end position="308"/>
    </location>
</feature>
<dbReference type="InterPro" id="IPR002549">
    <property type="entry name" value="AI-2E-like"/>
</dbReference>
<feature type="transmembrane region" description="Helical" evidence="6">
    <location>
        <begin position="75"/>
        <end position="100"/>
    </location>
</feature>
<evidence type="ECO:0000256" key="5">
    <source>
        <dbReference type="ARBA" id="ARBA00023136"/>
    </source>
</evidence>
<feature type="transmembrane region" description="Helical" evidence="6">
    <location>
        <begin position="169"/>
        <end position="188"/>
    </location>
</feature>
<evidence type="ECO:0000256" key="3">
    <source>
        <dbReference type="ARBA" id="ARBA00022692"/>
    </source>
</evidence>
<feature type="transmembrane region" description="Helical" evidence="6">
    <location>
        <begin position="253"/>
        <end position="281"/>
    </location>
</feature>
<accession>G4CQU7</accession>
<dbReference type="AlphaFoldDB" id="G4CQU7"/>
<dbReference type="PANTHER" id="PTHR21716">
    <property type="entry name" value="TRANSMEMBRANE PROTEIN"/>
    <property type="match status" value="1"/>
</dbReference>
<feature type="transmembrane region" description="Helical" evidence="6">
    <location>
        <begin position="228"/>
        <end position="247"/>
    </location>
</feature>
<dbReference type="Pfam" id="PF01594">
    <property type="entry name" value="AI-2E_transport"/>
    <property type="match status" value="1"/>
</dbReference>
<comment type="subcellular location">
    <subcellularLocation>
        <location evidence="1">Membrane</location>
        <topology evidence="1">Multi-pass membrane protein</topology>
    </subcellularLocation>
</comment>
<proteinExistence type="inferred from homology"/>
<dbReference type="STRING" id="1030841.HMPREF9370_1457"/>
<evidence type="ECO:0000313" key="7">
    <source>
        <dbReference type="EMBL" id="EGZ46093.1"/>
    </source>
</evidence>
<dbReference type="PATRIC" id="fig|1030841.3.peg.1442"/>
<keyword evidence="5 6" id="KW-0472">Membrane</keyword>
<dbReference type="EMBL" id="AGAZ01000052">
    <property type="protein sequence ID" value="EGZ46093.1"/>
    <property type="molecule type" value="Genomic_DNA"/>
</dbReference>
<feature type="transmembrane region" description="Helical" evidence="6">
    <location>
        <begin position="320"/>
        <end position="353"/>
    </location>
</feature>
<evidence type="ECO:0000256" key="1">
    <source>
        <dbReference type="ARBA" id="ARBA00004141"/>
    </source>
</evidence>
<comment type="caution">
    <text evidence="7">The sequence shown here is derived from an EMBL/GenBank/DDBJ whole genome shotgun (WGS) entry which is preliminary data.</text>
</comment>
<evidence type="ECO:0000256" key="4">
    <source>
        <dbReference type="ARBA" id="ARBA00022989"/>
    </source>
</evidence>
<keyword evidence="8" id="KW-1185">Reference proteome</keyword>
<protein>
    <submittedName>
        <fullName evidence="7">Permease</fullName>
    </submittedName>
</protein>
<comment type="similarity">
    <text evidence="2">Belongs to the autoinducer-2 exporter (AI-2E) (TC 2.A.86) family.</text>
</comment>
<keyword evidence="3 6" id="KW-0812">Transmembrane</keyword>
<gene>
    <name evidence="7" type="ORF">HMPREF9370_1457</name>
</gene>
<dbReference type="GO" id="GO:0055085">
    <property type="term" value="P:transmembrane transport"/>
    <property type="evidence" value="ECO:0007669"/>
    <property type="project" value="TreeGrafter"/>
</dbReference>
<evidence type="ECO:0000256" key="2">
    <source>
        <dbReference type="ARBA" id="ARBA00009773"/>
    </source>
</evidence>
<dbReference type="HOGENOM" id="CLU_031275_8_0_4"/>
<name>G4CQU7_9NEIS</name>
<reference evidence="7 8" key="1">
    <citation type="submission" date="2011-06" db="EMBL/GenBank/DDBJ databases">
        <authorList>
            <person name="Muzny D."/>
            <person name="Qin X."/>
            <person name="Deng J."/>
            <person name="Jiang H."/>
            <person name="Liu Y."/>
            <person name="Qu J."/>
            <person name="Song X.-Z."/>
            <person name="Zhang L."/>
            <person name="Thornton R."/>
            <person name="Coyle M."/>
            <person name="Francisco L."/>
            <person name="Jackson L."/>
            <person name="Javaid M."/>
            <person name="Korchina V."/>
            <person name="Kovar C."/>
            <person name="Mata R."/>
            <person name="Mathew T."/>
            <person name="Ngo R."/>
            <person name="Nguyen L."/>
            <person name="Nguyen N."/>
            <person name="Okwuonu G."/>
            <person name="Ongeri F."/>
            <person name="Pham C."/>
            <person name="Simmons D."/>
            <person name="Wilczek-Boney K."/>
            <person name="Hale W."/>
            <person name="Jakkamsetti A."/>
            <person name="Pham P."/>
            <person name="Ruth R."/>
            <person name="San Lucas F."/>
            <person name="Warren J."/>
            <person name="Zhang J."/>
            <person name="Zhao Z."/>
            <person name="Zhou C."/>
            <person name="Zhu D."/>
            <person name="Lee S."/>
            <person name="Bess C."/>
            <person name="Blankenburg K."/>
            <person name="Forbes L."/>
            <person name="Fu Q."/>
            <person name="Gubbala S."/>
            <person name="Hirani K."/>
            <person name="Jayaseelan J.C."/>
            <person name="Lara F."/>
            <person name="Munidasa M."/>
            <person name="Palculict T."/>
            <person name="Patil S."/>
            <person name="Pu L.-L."/>
            <person name="Saada N."/>
            <person name="Tang L."/>
            <person name="Weissenberger G."/>
            <person name="Zhu Y."/>
            <person name="Hemphill L."/>
            <person name="Shang Y."/>
            <person name="Youmans B."/>
            <person name="Ayvaz T."/>
            <person name="Ross M."/>
            <person name="Santibanez J."/>
            <person name="Aqrawi P."/>
            <person name="Gross S."/>
            <person name="Joshi V."/>
            <person name="Fowler G."/>
            <person name="Nazareth L."/>
            <person name="Reid J."/>
            <person name="Worley K."/>
            <person name="Petrosino J."/>
            <person name="Highlander S."/>
            <person name="Gibbs R."/>
        </authorList>
    </citation>
    <scope>NUCLEOTIDE SEQUENCE [LARGE SCALE GENOMIC DNA]</scope>
    <source>
        <strain evidence="7 8">9715</strain>
    </source>
</reference>
<evidence type="ECO:0000313" key="8">
    <source>
        <dbReference type="Proteomes" id="UP000005336"/>
    </source>
</evidence>
<sequence>MVFQTGISNEGKFMYQKRARPIRPWITMCVVLILFVWLLYALGNILTPFIVAAVMAYILNPLVEKLRNHGVKRGLASMLVMVSALVLLLALVLVIVPMLINQFSNMLERLPQIVNFIQHKILPWLNNMVGDRVTINTHTVAVWLQSQTGELSKALKQAAPALMRQSGNVVMGLSNLLLLPFLLYYFLLDWQRWSHGLRALVPRRFIESYTRIAGNMDKVLSEFLRGQLMVMLIMGLVYGLGLMLVGLDSGFAIGMIAGILVFVPYLGAFTGLLLATVAALLQFGSWQGLLMVWGVFGVGQFLESFFITPKIVGDRIGLSPFWVIFSLMAFGQLMGFVGMLVGLPLAAITLVLLREGADAYFGSRFYKHK</sequence>
<organism evidence="7 8">
    <name type="scientific">Neisseria wadsworthii 9715</name>
    <dbReference type="NCBI Taxonomy" id="1030841"/>
    <lineage>
        <taxon>Bacteria</taxon>
        <taxon>Pseudomonadati</taxon>
        <taxon>Pseudomonadota</taxon>
        <taxon>Betaproteobacteria</taxon>
        <taxon>Neisseriales</taxon>
        <taxon>Neisseriaceae</taxon>
        <taxon>Neisseria</taxon>
    </lineage>
</organism>
<feature type="transmembrane region" description="Helical" evidence="6">
    <location>
        <begin position="46"/>
        <end position="63"/>
    </location>
</feature>
<evidence type="ECO:0000256" key="6">
    <source>
        <dbReference type="SAM" id="Phobius"/>
    </source>
</evidence>
<dbReference type="GO" id="GO:0016020">
    <property type="term" value="C:membrane"/>
    <property type="evidence" value="ECO:0007669"/>
    <property type="project" value="UniProtKB-SubCell"/>
</dbReference>